<proteinExistence type="predicted"/>
<organism evidence="1">
    <name type="scientific">marine metagenome</name>
    <dbReference type="NCBI Taxonomy" id="408172"/>
    <lineage>
        <taxon>unclassified sequences</taxon>
        <taxon>metagenomes</taxon>
        <taxon>ecological metagenomes</taxon>
    </lineage>
</organism>
<evidence type="ECO:0000313" key="1">
    <source>
        <dbReference type="EMBL" id="SVB84967.1"/>
    </source>
</evidence>
<gene>
    <name evidence="1" type="ORF">METZ01_LOCUS237821</name>
</gene>
<name>A0A382HDH6_9ZZZZ</name>
<accession>A0A382HDH6</accession>
<dbReference type="AlphaFoldDB" id="A0A382HDH6"/>
<sequence>NPAPATMKTRLIDGFFVYLCWPHNPT</sequence>
<dbReference type="EMBL" id="UINC01060450">
    <property type="protein sequence ID" value="SVB84967.1"/>
    <property type="molecule type" value="Genomic_DNA"/>
</dbReference>
<feature type="non-terminal residue" evidence="1">
    <location>
        <position position="1"/>
    </location>
</feature>
<protein>
    <submittedName>
        <fullName evidence="1">Uncharacterized protein</fullName>
    </submittedName>
</protein>
<reference evidence="1" key="1">
    <citation type="submission" date="2018-05" db="EMBL/GenBank/DDBJ databases">
        <authorList>
            <person name="Lanie J.A."/>
            <person name="Ng W.-L."/>
            <person name="Kazmierczak K.M."/>
            <person name="Andrzejewski T.M."/>
            <person name="Davidsen T.M."/>
            <person name="Wayne K.J."/>
            <person name="Tettelin H."/>
            <person name="Glass J.I."/>
            <person name="Rusch D."/>
            <person name="Podicherti R."/>
            <person name="Tsui H.-C.T."/>
            <person name="Winkler M.E."/>
        </authorList>
    </citation>
    <scope>NUCLEOTIDE SEQUENCE</scope>
</reference>